<feature type="compositionally biased region" description="Basic and acidic residues" evidence="1">
    <location>
        <begin position="1"/>
        <end position="21"/>
    </location>
</feature>
<dbReference type="OrthoDB" id="248495at2759"/>
<dbReference type="AlphaFoldDB" id="A0A2G5T392"/>
<dbReference type="Proteomes" id="UP000230233">
    <property type="component" value="Chromosome X"/>
</dbReference>
<evidence type="ECO:0000313" key="2">
    <source>
        <dbReference type="EMBL" id="PIC21865.1"/>
    </source>
</evidence>
<sequence>MADNKSGKDIPGEGHKTETHGTVEIMITAGTEEINKSHKRNFDEFTKKLEATEEPAAKISKTNEGEKIMRFFDGESSVDDGTVSLHVVDMDDAKTATRKCEEFSSKERHKSLVQNLKTVIQWNKRDHPEKDVSDMEALLQMLSIEFSNE</sequence>
<accession>A0A2G5T392</accession>
<keyword evidence="3" id="KW-1185">Reference proteome</keyword>
<evidence type="ECO:0000256" key="1">
    <source>
        <dbReference type="SAM" id="MobiDB-lite"/>
    </source>
</evidence>
<feature type="region of interest" description="Disordered" evidence="1">
    <location>
        <begin position="1"/>
        <end position="22"/>
    </location>
</feature>
<organism evidence="2 3">
    <name type="scientific">Caenorhabditis nigoni</name>
    <dbReference type="NCBI Taxonomy" id="1611254"/>
    <lineage>
        <taxon>Eukaryota</taxon>
        <taxon>Metazoa</taxon>
        <taxon>Ecdysozoa</taxon>
        <taxon>Nematoda</taxon>
        <taxon>Chromadorea</taxon>
        <taxon>Rhabditida</taxon>
        <taxon>Rhabditina</taxon>
        <taxon>Rhabditomorpha</taxon>
        <taxon>Rhabditoidea</taxon>
        <taxon>Rhabditidae</taxon>
        <taxon>Peloderinae</taxon>
        <taxon>Caenorhabditis</taxon>
    </lineage>
</organism>
<reference evidence="3" key="1">
    <citation type="submission" date="2017-10" db="EMBL/GenBank/DDBJ databases">
        <title>Rapid genome shrinkage in a self-fertile nematode reveals novel sperm competition proteins.</title>
        <authorList>
            <person name="Yin D."/>
            <person name="Schwarz E.M."/>
            <person name="Thomas C.G."/>
            <person name="Felde R.L."/>
            <person name="Korf I.F."/>
            <person name="Cutter A.D."/>
            <person name="Schartner C.M."/>
            <person name="Ralston E.J."/>
            <person name="Meyer B.J."/>
            <person name="Haag E.S."/>
        </authorList>
    </citation>
    <scope>NUCLEOTIDE SEQUENCE [LARGE SCALE GENOMIC DNA]</scope>
    <source>
        <strain evidence="3">JU1422</strain>
    </source>
</reference>
<name>A0A2G5T392_9PELO</name>
<dbReference type="EMBL" id="PDUG01000006">
    <property type="protein sequence ID" value="PIC21865.1"/>
    <property type="molecule type" value="Genomic_DNA"/>
</dbReference>
<proteinExistence type="predicted"/>
<protein>
    <submittedName>
        <fullName evidence="2">Uncharacterized protein</fullName>
    </submittedName>
</protein>
<gene>
    <name evidence="2" type="primary">Cnig_chr_X.g26548</name>
    <name evidence="2" type="ORF">B9Z55_026548</name>
</gene>
<evidence type="ECO:0000313" key="3">
    <source>
        <dbReference type="Proteomes" id="UP000230233"/>
    </source>
</evidence>
<comment type="caution">
    <text evidence="2">The sequence shown here is derived from an EMBL/GenBank/DDBJ whole genome shotgun (WGS) entry which is preliminary data.</text>
</comment>